<evidence type="ECO:0000256" key="2">
    <source>
        <dbReference type="SAM" id="SignalP"/>
    </source>
</evidence>
<dbReference type="EMBL" id="JBHLWP010000015">
    <property type="protein sequence ID" value="MFC0253628.1"/>
    <property type="molecule type" value="Genomic_DNA"/>
</dbReference>
<name>A0ABV6FJB6_9BURK</name>
<dbReference type="RefSeq" id="WP_379680748.1">
    <property type="nucleotide sequence ID" value="NZ_JBHLWP010000015.1"/>
</dbReference>
<dbReference type="Proteomes" id="UP001589773">
    <property type="component" value="Unassembled WGS sequence"/>
</dbReference>
<evidence type="ECO:0000256" key="1">
    <source>
        <dbReference type="SAM" id="MobiDB-lite"/>
    </source>
</evidence>
<accession>A0ABV6FJB6</accession>
<feature type="chain" id="PRO_5045101138" evidence="2">
    <location>
        <begin position="20"/>
        <end position="127"/>
    </location>
</feature>
<comment type="caution">
    <text evidence="3">The sequence shown here is derived from an EMBL/GenBank/DDBJ whole genome shotgun (WGS) entry which is preliminary data.</text>
</comment>
<keyword evidence="4" id="KW-1185">Reference proteome</keyword>
<keyword evidence="2" id="KW-0732">Signal</keyword>
<feature type="compositionally biased region" description="Basic and acidic residues" evidence="1">
    <location>
        <begin position="41"/>
        <end position="67"/>
    </location>
</feature>
<organism evidence="3 4">
    <name type="scientific">Massilia consociata</name>
    <dbReference type="NCBI Taxonomy" id="760117"/>
    <lineage>
        <taxon>Bacteria</taxon>
        <taxon>Pseudomonadati</taxon>
        <taxon>Pseudomonadota</taxon>
        <taxon>Betaproteobacteria</taxon>
        <taxon>Burkholderiales</taxon>
        <taxon>Oxalobacteraceae</taxon>
        <taxon>Telluria group</taxon>
        <taxon>Massilia</taxon>
    </lineage>
</organism>
<evidence type="ECO:0000313" key="4">
    <source>
        <dbReference type="Proteomes" id="UP001589773"/>
    </source>
</evidence>
<protein>
    <submittedName>
        <fullName evidence="3">Uncharacterized protein</fullName>
    </submittedName>
</protein>
<proteinExistence type="predicted"/>
<reference evidence="3 4" key="1">
    <citation type="submission" date="2024-09" db="EMBL/GenBank/DDBJ databases">
        <authorList>
            <person name="Sun Q."/>
            <person name="Mori K."/>
        </authorList>
    </citation>
    <scope>NUCLEOTIDE SEQUENCE [LARGE SCALE GENOMIC DNA]</scope>
    <source>
        <strain evidence="3 4">CCM 7792</strain>
    </source>
</reference>
<gene>
    <name evidence="3" type="ORF">ACFFJK_17150</name>
</gene>
<evidence type="ECO:0000313" key="3">
    <source>
        <dbReference type="EMBL" id="MFC0253628.1"/>
    </source>
</evidence>
<sequence length="127" mass="13960">MRRIVHILLLLCLPLYGFAMQGGAQHAYGVATLAHLLEHEEGVQHHHDDDGSVHYDDSEASRDHAQDHSSCAQPATCSFQPRTVPPEQLVTRVPVHPEQPAPEPYLDGRRKPPRHALGHAAGGLPHT</sequence>
<feature type="signal peptide" evidence="2">
    <location>
        <begin position="1"/>
        <end position="19"/>
    </location>
</feature>
<feature type="region of interest" description="Disordered" evidence="1">
    <location>
        <begin position="41"/>
        <end position="127"/>
    </location>
</feature>
<feature type="compositionally biased region" description="Polar residues" evidence="1">
    <location>
        <begin position="68"/>
        <end position="81"/>
    </location>
</feature>